<feature type="compositionally biased region" description="Polar residues" evidence="1">
    <location>
        <begin position="9"/>
        <end position="19"/>
    </location>
</feature>
<accession>A0A370TYR5</accession>
<dbReference type="PANTHER" id="PTHR39460:SF1">
    <property type="entry name" value="C6 TRANSCRIPTION FACTOR"/>
    <property type="match status" value="1"/>
</dbReference>
<dbReference type="InterPro" id="IPR056146">
    <property type="entry name" value="DUF7729"/>
</dbReference>
<dbReference type="Proteomes" id="UP000254866">
    <property type="component" value="Unassembled WGS sequence"/>
</dbReference>
<dbReference type="EMBL" id="NPIC01000001">
    <property type="protein sequence ID" value="RDL40651.1"/>
    <property type="molecule type" value="Genomic_DNA"/>
</dbReference>
<proteinExistence type="predicted"/>
<dbReference type="GeneID" id="43593479"/>
<evidence type="ECO:0000259" key="2">
    <source>
        <dbReference type="Pfam" id="PF24855"/>
    </source>
</evidence>
<reference evidence="3 4" key="1">
    <citation type="journal article" date="2018" name="IMA Fungus">
        <title>IMA Genome-F 9: Draft genome sequence of Annulohypoxylon stygium, Aspergillus mulundensis, Berkeleyomyces basicola (syn. Thielaviopsis basicola), Ceratocystis smalleyi, two Cercospora beticola strains, Coleophoma cylindrospora, Fusarium fracticaudum, Phialophora cf. hyalina, and Morchella septimelata.</title>
        <authorList>
            <person name="Wingfield B.D."/>
            <person name="Bills G.F."/>
            <person name="Dong Y."/>
            <person name="Huang W."/>
            <person name="Nel W.J."/>
            <person name="Swalarsk-Parry B.S."/>
            <person name="Vaghefi N."/>
            <person name="Wilken P.M."/>
            <person name="An Z."/>
            <person name="de Beer Z.W."/>
            <person name="De Vos L."/>
            <person name="Chen L."/>
            <person name="Duong T.A."/>
            <person name="Gao Y."/>
            <person name="Hammerbacher A."/>
            <person name="Kikkert J.R."/>
            <person name="Li Y."/>
            <person name="Li H."/>
            <person name="Li K."/>
            <person name="Li Q."/>
            <person name="Liu X."/>
            <person name="Ma X."/>
            <person name="Naidoo K."/>
            <person name="Pethybridge S.J."/>
            <person name="Sun J."/>
            <person name="Steenkamp E.T."/>
            <person name="van der Nest M.A."/>
            <person name="van Wyk S."/>
            <person name="Wingfield M.J."/>
            <person name="Xiong C."/>
            <person name="Yue Q."/>
            <person name="Zhang X."/>
        </authorList>
    </citation>
    <scope>NUCLEOTIDE SEQUENCE [LARGE SCALE GENOMIC DNA]</scope>
    <source>
        <strain evidence="3 4">BP 5553</strain>
    </source>
</reference>
<keyword evidence="4" id="KW-1185">Reference proteome</keyword>
<feature type="domain" description="DUF7729" evidence="2">
    <location>
        <begin position="98"/>
        <end position="303"/>
    </location>
</feature>
<evidence type="ECO:0000313" key="3">
    <source>
        <dbReference type="EMBL" id="RDL40651.1"/>
    </source>
</evidence>
<comment type="caution">
    <text evidence="3">The sequence shown here is derived from an EMBL/GenBank/DDBJ whole genome shotgun (WGS) entry which is preliminary data.</text>
</comment>
<dbReference type="PANTHER" id="PTHR39460">
    <property type="entry name" value="EXPRESSED PROTEIN"/>
    <property type="match status" value="1"/>
</dbReference>
<dbReference type="AlphaFoldDB" id="A0A370TYR5"/>
<name>A0A370TYR5_9HELO</name>
<dbReference type="OrthoDB" id="2564812at2759"/>
<feature type="region of interest" description="Disordered" evidence="1">
    <location>
        <begin position="1"/>
        <end position="40"/>
    </location>
</feature>
<feature type="compositionally biased region" description="Low complexity" evidence="1">
    <location>
        <begin position="71"/>
        <end position="88"/>
    </location>
</feature>
<feature type="region of interest" description="Disordered" evidence="1">
    <location>
        <begin position="54"/>
        <end position="88"/>
    </location>
</feature>
<evidence type="ECO:0000313" key="4">
    <source>
        <dbReference type="Proteomes" id="UP000254866"/>
    </source>
</evidence>
<protein>
    <recommendedName>
        <fullName evidence="2">DUF7729 domain-containing protein</fullName>
    </recommendedName>
</protein>
<dbReference type="RefSeq" id="XP_031873307.1">
    <property type="nucleotide sequence ID" value="XM_032009253.1"/>
</dbReference>
<organism evidence="3 4">
    <name type="scientific">Venustampulla echinocandica</name>
    <dbReference type="NCBI Taxonomy" id="2656787"/>
    <lineage>
        <taxon>Eukaryota</taxon>
        <taxon>Fungi</taxon>
        <taxon>Dikarya</taxon>
        <taxon>Ascomycota</taxon>
        <taxon>Pezizomycotina</taxon>
        <taxon>Leotiomycetes</taxon>
        <taxon>Helotiales</taxon>
        <taxon>Pleuroascaceae</taxon>
        <taxon>Venustampulla</taxon>
    </lineage>
</organism>
<evidence type="ECO:0000256" key="1">
    <source>
        <dbReference type="SAM" id="MobiDB-lite"/>
    </source>
</evidence>
<sequence>MVEEVPGSEGSTMDGSSDSGRILADPSPPPKSQDWGDWTLESIQELRRRDAPFDVISSSSSSNSVTEKTQTVTRTVASTTSSSSSGIVTAAPTDASAPLPIPFDSGFNSNLTANCASFMNTMLANATFRQCLPISLLLQNSQSFFQAETSIVRITRTLDATCAADVSLCGKIMDSLGRNITTDDACASDIANLNPLILQARLGLLAYKPLYTASCLKNPVAKSYCFADAITNSSNPSDNYLYYLPLNVSLPSGSQPTCNTCLHNTMAVFEAATSDRSSAIANNFVDAAMQINVKCGPNFVNASLAAPITSDAQSLALMSGGMPLIMLGLAVASWLF</sequence>
<gene>
    <name evidence="3" type="ORF">BP5553_00630</name>
</gene>
<dbReference type="Pfam" id="PF24855">
    <property type="entry name" value="DUF7729"/>
    <property type="match status" value="1"/>
</dbReference>